<reference evidence="1" key="1">
    <citation type="submission" date="2023-04" db="EMBL/GenBank/DDBJ databases">
        <title>Chromosome-level genome of Chaenocephalus aceratus.</title>
        <authorList>
            <person name="Park H."/>
        </authorList>
    </citation>
    <scope>NUCLEOTIDE SEQUENCE</scope>
    <source>
        <strain evidence="1">DE</strain>
        <tissue evidence="1">Muscle</tissue>
    </source>
</reference>
<dbReference type="InterPro" id="IPR031139">
    <property type="entry name" value="RPGRIP1_fam"/>
</dbReference>
<dbReference type="EMBL" id="JASDAP010000456">
    <property type="protein sequence ID" value="KAK1875007.1"/>
    <property type="molecule type" value="Genomic_DNA"/>
</dbReference>
<dbReference type="GO" id="GO:0046548">
    <property type="term" value="P:retinal rod cell development"/>
    <property type="evidence" value="ECO:0007669"/>
    <property type="project" value="TreeGrafter"/>
</dbReference>
<comment type="caution">
    <text evidence="1">The sequence shown here is derived from an EMBL/GenBank/DDBJ whole genome shotgun (WGS) entry which is preliminary data.</text>
</comment>
<keyword evidence="2" id="KW-1185">Reference proteome</keyword>
<protein>
    <submittedName>
        <fullName evidence="1">Protein fantom</fullName>
    </submittedName>
</protein>
<gene>
    <name evidence="1" type="ORF">KUDE01_031837</name>
</gene>
<accession>A0AAD9B036</accession>
<sequence>MMSTVLDDSAWDVPVRDVPVRDVQLSPADVSLHQNARERQDVSKVSREELEDRFLRLHEETLLLKQKTHKQDDKIRK</sequence>
<dbReference type="GO" id="GO:1905515">
    <property type="term" value="P:non-motile cilium assembly"/>
    <property type="evidence" value="ECO:0007669"/>
    <property type="project" value="TreeGrafter"/>
</dbReference>
<evidence type="ECO:0000313" key="1">
    <source>
        <dbReference type="EMBL" id="KAK1875007.1"/>
    </source>
</evidence>
<dbReference type="PANTHER" id="PTHR14240">
    <property type="entry name" value="RETINITIS PIGMENTOSA GTPASE REGULATOR-INTERACTING PROTEIN"/>
    <property type="match status" value="1"/>
</dbReference>
<organism evidence="1 2">
    <name type="scientific">Dissostichus eleginoides</name>
    <name type="common">Patagonian toothfish</name>
    <name type="synonym">Dissostichus amissus</name>
    <dbReference type="NCBI Taxonomy" id="100907"/>
    <lineage>
        <taxon>Eukaryota</taxon>
        <taxon>Metazoa</taxon>
        <taxon>Chordata</taxon>
        <taxon>Craniata</taxon>
        <taxon>Vertebrata</taxon>
        <taxon>Euteleostomi</taxon>
        <taxon>Actinopterygii</taxon>
        <taxon>Neopterygii</taxon>
        <taxon>Teleostei</taxon>
        <taxon>Neoteleostei</taxon>
        <taxon>Acanthomorphata</taxon>
        <taxon>Eupercaria</taxon>
        <taxon>Perciformes</taxon>
        <taxon>Notothenioidei</taxon>
        <taxon>Nototheniidae</taxon>
        <taxon>Dissostichus</taxon>
    </lineage>
</organism>
<dbReference type="PANTHER" id="PTHR14240:SF1">
    <property type="entry name" value="PROTEIN FANTOM-RELATED"/>
    <property type="match status" value="1"/>
</dbReference>
<dbReference type="GO" id="GO:0032391">
    <property type="term" value="C:photoreceptor connecting cilium"/>
    <property type="evidence" value="ECO:0007669"/>
    <property type="project" value="TreeGrafter"/>
</dbReference>
<evidence type="ECO:0000313" key="2">
    <source>
        <dbReference type="Proteomes" id="UP001228049"/>
    </source>
</evidence>
<proteinExistence type="predicted"/>
<dbReference type="AlphaFoldDB" id="A0AAD9B036"/>
<name>A0AAD9B036_DISEL</name>
<dbReference type="Proteomes" id="UP001228049">
    <property type="component" value="Unassembled WGS sequence"/>
</dbReference>